<dbReference type="SUPFAM" id="SSF54736">
    <property type="entry name" value="ClpS-like"/>
    <property type="match status" value="1"/>
</dbReference>
<dbReference type="InterPro" id="IPR036390">
    <property type="entry name" value="WH_DNA-bd_sf"/>
</dbReference>
<dbReference type="Proteomes" id="UP000694867">
    <property type="component" value="Unplaced"/>
</dbReference>
<proteinExistence type="inferred from homology"/>
<evidence type="ECO:0000313" key="14">
    <source>
        <dbReference type="RefSeq" id="XP_003745873.1"/>
    </source>
</evidence>
<feature type="region of interest" description="Disordered" evidence="11">
    <location>
        <begin position="986"/>
        <end position="1009"/>
    </location>
</feature>
<keyword evidence="13" id="KW-1185">Reference proteome</keyword>
<dbReference type="RefSeq" id="XP_003745873.1">
    <property type="nucleotide sequence ID" value="XM_003745825.1"/>
</dbReference>
<gene>
    <name evidence="14" type="primary">LOC100900700</name>
</gene>
<dbReference type="PROSITE" id="PS51157">
    <property type="entry name" value="ZF_UBR"/>
    <property type="match status" value="1"/>
</dbReference>
<evidence type="ECO:0000256" key="6">
    <source>
        <dbReference type="ARBA" id="ARBA00022786"/>
    </source>
</evidence>
<dbReference type="InterPro" id="IPR044046">
    <property type="entry name" value="E3_ligase_UBR-like_C"/>
</dbReference>
<keyword evidence="5 10" id="KW-0863">Zinc-finger</keyword>
<evidence type="ECO:0000313" key="13">
    <source>
        <dbReference type="Proteomes" id="UP000694867"/>
    </source>
</evidence>
<feature type="domain" description="UBR-type" evidence="12">
    <location>
        <begin position="102"/>
        <end position="173"/>
    </location>
</feature>
<protein>
    <recommendedName>
        <fullName evidence="10">E3 ubiquitin-protein ligase</fullName>
        <ecNumber evidence="10">2.3.2.27</ecNumber>
    </recommendedName>
</protein>
<dbReference type="Pfam" id="PF18995">
    <property type="entry name" value="PRT6_C"/>
    <property type="match status" value="1"/>
</dbReference>
<evidence type="ECO:0000256" key="9">
    <source>
        <dbReference type="PROSITE-ProRule" id="PRU00508"/>
    </source>
</evidence>
<dbReference type="GO" id="GO:0008270">
    <property type="term" value="F:zinc ion binding"/>
    <property type="evidence" value="ECO:0007669"/>
    <property type="project" value="UniProtKB-UniRule"/>
</dbReference>
<comment type="function">
    <text evidence="10">Ubiquitin ligase protein which is a component of the N-end rule pathway. Recognizes and binds to proteins bearing specific N-terminal residues that are destabilizing according to the N-end rule, leading to their ubiquitination and subsequent degradation.</text>
</comment>
<sequence length="1693" mass="190800">MLAPEENIDPRLAGGGLLREIWEDWSKKFEDGQLNSSDFRSHWANHVPELFALNPSLSCLSPRFDEQAINYTLLQTLEKFITGSPEPSNVVKLLKQKESPPSFCGRVFKAGEPTYSCRDCGVDPTCVMCAACFKASEHGQHKYKMNISRGGGYCDCGDREAWKKAPTCDIHDKELKVDEEVVPQDMQARLRLVAETVLIYAYQLLTWNKDLELPTDLEVTKKKGLYVMMLFNDETHTYEQVITSLSRAIEADDREAMEYAATVDREGRSMIKIDSWTVCYAVKNAIERTTGRNGNKPLRTAVMTVPLVTHQIFAARAIQWIDNFCKQLRAFARIVGHVLITVPTSPIDIYPLVRCVMRHDTQLWKSARQLWHQLIINGILMDPESKLKFAKMFARDYPDLMKEFIADDHEHTMSVMSLSVQIFSVVSVAHTLIAEDGVLSALMRTFLSECAVHKNQTTGKLAFDRNHTSTSFKRSQFVLGDLRYLLYVKPTEAWSDKLRKSFSSGLECVLELLSEMQCMDSVVRQVGQHVEFEAEWETGINIQLKLSPVLSILLEWCEMDKDILIRAIRRTLDHLVHADKSCSHVTYVERSLPGCYEKEVSCIEYDVSTQPMSVHLPLSRFLSGLLLSTLKFGMDYFSHQLEIQNKPSLIQIMEQPLRLQVMVAQFRAGMWRRNGYSLLNQVFFYANFRLRAETFDRDISLLQYCAAKMNPNEFLIHVLNKFDLLHWFVNSHTARTPVEGSPDMSGPLAEDFLSLILYLVAERHLPGVGEVTETDRVKKEIIQLLCMEPLPHSILVKQLPARYDDSAMEIVLEEVLREIATFKRVSNAMGKYELKPEYYQYFNPFFYHYSREEQSKAEEVQLKRRKNAGLPPFCPPAVLPSFSPEFKPILNILDCDVFQHVLDVILRRCHESSPLYSDAQLERALHLVGVGLDEVKRGSLGQKFLDRVKGMKEMFETASRKLEASPSLLALLNHIIMRISVPTSGECSDTTMTTAGPEDSSGRNKRGRNAELAAARRAKIMAAMSVQQNNFLQVHGHMFEETGEGPQDEEEDKPKFICILCREEEFVSVQAKKSLVVSAFVQRSAVLQKSARDNPAESAPLGRGLPPSDLRGGAHISTCGHVMHSYCWQAFYELVQTKERRRPVRYGRHVSFDVAQGEFLCPLCECLSNTVIPLVPCQRDEKFQIFPEKTLSEWLDNVRTIADTAMPMGTEEPSELSRGKLWRPADGVAPDNRQMLPLKAEMMLHRFVQATSQVVLGDEDDPFLALAWTLAYTIQATEWCIRSEDKALLADISSRKLYCLENMVKATQVVSLMGITNGSNVASDCLQALRCILLPQTEVDSCILEIDPFGLLCLLHFSLHRISDYDTFSLSKNLLSLVTALHMVQIIISLYLQMDKQEEVPEAEPTAQTSLIDVARVNEFAGEVLLAAGLSANSRFPPAARVMDALVPFLRATAILQYFVAPKECSGWMRNNNLNDPTSLCSFIGLSVEHLDSILRCRPLRELALSWARQPKVLHLATSHWKPIYPLQVNSLISLPADYSELINYVSLLTCPSSDGEVNILGDEVRTPTMCLVCGAVLCSQSYCCQTTIGNARVGACVAHTAKCSAGVGVFLRIKDCRVMLLVGDSKGAYLTPPYVDEYGETDPGLARGNPLSLCSSAYMQLNQVWLTHGVPEQVAHALEASANLSSTNWSQM</sequence>
<evidence type="ECO:0000256" key="3">
    <source>
        <dbReference type="ARBA" id="ARBA00022679"/>
    </source>
</evidence>
<comment type="pathway">
    <text evidence="2 10">Protein modification; protein ubiquitination.</text>
</comment>
<evidence type="ECO:0000256" key="2">
    <source>
        <dbReference type="ARBA" id="ARBA00004906"/>
    </source>
</evidence>
<dbReference type="Pfam" id="PF22960">
    <property type="entry name" value="WHD_UBR1"/>
    <property type="match status" value="1"/>
</dbReference>
<dbReference type="InterPro" id="IPR039164">
    <property type="entry name" value="UBR1-like"/>
</dbReference>
<dbReference type="EC" id="2.3.2.27" evidence="10"/>
<keyword evidence="3 10" id="KW-0808">Transferase</keyword>
<dbReference type="Gene3D" id="3.30.1390.10">
    <property type="match status" value="1"/>
</dbReference>
<dbReference type="GeneID" id="100900700"/>
<keyword evidence="4 10" id="KW-0479">Metal-binding</keyword>
<evidence type="ECO:0000256" key="7">
    <source>
        <dbReference type="ARBA" id="ARBA00022833"/>
    </source>
</evidence>
<evidence type="ECO:0000256" key="4">
    <source>
        <dbReference type="ARBA" id="ARBA00022723"/>
    </source>
</evidence>
<comment type="similarity">
    <text evidence="8 10">Belongs to the E3 ubiquitin-protein ligase UBR1-like family.</text>
</comment>
<accession>A0AAJ6VZP2</accession>
<dbReference type="SMART" id="SM00396">
    <property type="entry name" value="ZnF_UBR1"/>
    <property type="match status" value="1"/>
</dbReference>
<dbReference type="InterPro" id="IPR042065">
    <property type="entry name" value="E3_ELL-like"/>
</dbReference>
<evidence type="ECO:0000256" key="10">
    <source>
        <dbReference type="RuleBase" id="RU366018"/>
    </source>
</evidence>
<dbReference type="GO" id="GO:0016567">
    <property type="term" value="P:protein ubiquitination"/>
    <property type="evidence" value="ECO:0007669"/>
    <property type="project" value="UniProtKB-UniRule"/>
</dbReference>
<dbReference type="FunFam" id="2.10.110.30:FF:000001">
    <property type="entry name" value="E3 ubiquitin-protein ligase UBR2 isoform 1"/>
    <property type="match status" value="1"/>
</dbReference>
<evidence type="ECO:0000256" key="11">
    <source>
        <dbReference type="SAM" id="MobiDB-lite"/>
    </source>
</evidence>
<dbReference type="GO" id="GO:0000151">
    <property type="term" value="C:ubiquitin ligase complex"/>
    <property type="evidence" value="ECO:0007669"/>
    <property type="project" value="TreeGrafter"/>
</dbReference>
<evidence type="ECO:0000259" key="12">
    <source>
        <dbReference type="PROSITE" id="PS51157"/>
    </source>
</evidence>
<dbReference type="CTD" id="197131"/>
<dbReference type="CDD" id="cd19672">
    <property type="entry name" value="UBR-box_UBR1_like"/>
    <property type="match status" value="1"/>
</dbReference>
<dbReference type="Pfam" id="PF02617">
    <property type="entry name" value="ClpS"/>
    <property type="match status" value="1"/>
</dbReference>
<organism evidence="13 14">
    <name type="scientific">Galendromus occidentalis</name>
    <name type="common">western predatory mite</name>
    <dbReference type="NCBI Taxonomy" id="34638"/>
    <lineage>
        <taxon>Eukaryota</taxon>
        <taxon>Metazoa</taxon>
        <taxon>Ecdysozoa</taxon>
        <taxon>Arthropoda</taxon>
        <taxon>Chelicerata</taxon>
        <taxon>Arachnida</taxon>
        <taxon>Acari</taxon>
        <taxon>Parasitiformes</taxon>
        <taxon>Mesostigmata</taxon>
        <taxon>Gamasina</taxon>
        <taxon>Phytoseioidea</taxon>
        <taxon>Phytoseiidae</taxon>
        <taxon>Typhlodrominae</taxon>
        <taxon>Galendromus</taxon>
    </lineage>
</organism>
<dbReference type="GO" id="GO:0071596">
    <property type="term" value="P:ubiquitin-dependent protein catabolic process via the N-end rule pathway"/>
    <property type="evidence" value="ECO:0007669"/>
    <property type="project" value="UniProtKB-UniRule"/>
</dbReference>
<evidence type="ECO:0000256" key="1">
    <source>
        <dbReference type="ARBA" id="ARBA00000900"/>
    </source>
</evidence>
<dbReference type="PANTHER" id="PTHR21497">
    <property type="entry name" value="UBIQUITIN LIGASE E3 ALPHA-RELATED"/>
    <property type="match status" value="1"/>
</dbReference>
<feature type="zinc finger region" description="UBR-type" evidence="9">
    <location>
        <begin position="102"/>
        <end position="173"/>
    </location>
</feature>
<dbReference type="GO" id="GO:0061630">
    <property type="term" value="F:ubiquitin protein ligase activity"/>
    <property type="evidence" value="ECO:0007669"/>
    <property type="project" value="UniProtKB-UniRule"/>
</dbReference>
<dbReference type="InterPro" id="IPR003769">
    <property type="entry name" value="ClpS_core"/>
</dbReference>
<dbReference type="SUPFAM" id="SSF46785">
    <property type="entry name" value="Winged helix' DNA-binding domain"/>
    <property type="match status" value="1"/>
</dbReference>
<dbReference type="Gene3D" id="1.10.10.2670">
    <property type="entry name" value="E3 ubiquitin-protein ligase"/>
    <property type="match status" value="1"/>
</dbReference>
<keyword evidence="6 10" id="KW-0833">Ubl conjugation pathway</keyword>
<comment type="catalytic activity">
    <reaction evidence="1 10">
        <text>S-ubiquitinyl-[E2 ubiquitin-conjugating enzyme]-L-cysteine + [acceptor protein]-L-lysine = [E2 ubiquitin-conjugating enzyme]-L-cysteine + N(6)-ubiquitinyl-[acceptor protein]-L-lysine.</text>
        <dbReference type="EC" id="2.3.2.27"/>
    </reaction>
</comment>
<dbReference type="Pfam" id="PF02207">
    <property type="entry name" value="zf-UBR"/>
    <property type="match status" value="1"/>
</dbReference>
<dbReference type="InterPro" id="IPR055194">
    <property type="entry name" value="UBR1-like_WH"/>
</dbReference>
<dbReference type="Gene3D" id="2.10.110.30">
    <property type="match status" value="1"/>
</dbReference>
<dbReference type="InterPro" id="IPR014719">
    <property type="entry name" value="Ribosomal_bL12_C/ClpS-like"/>
</dbReference>
<evidence type="ECO:0000256" key="8">
    <source>
        <dbReference type="ARBA" id="ARBA00046341"/>
    </source>
</evidence>
<dbReference type="GO" id="GO:0005737">
    <property type="term" value="C:cytoplasm"/>
    <property type="evidence" value="ECO:0007669"/>
    <property type="project" value="TreeGrafter"/>
</dbReference>
<keyword evidence="7 10" id="KW-0862">Zinc</keyword>
<name>A0AAJ6VZP2_9ACAR</name>
<dbReference type="InterPro" id="IPR003126">
    <property type="entry name" value="Znf_UBR"/>
</dbReference>
<reference evidence="14" key="1">
    <citation type="submission" date="2025-08" db="UniProtKB">
        <authorList>
            <consortium name="RefSeq"/>
        </authorList>
    </citation>
    <scope>IDENTIFICATION</scope>
</reference>
<evidence type="ECO:0000256" key="5">
    <source>
        <dbReference type="ARBA" id="ARBA00022771"/>
    </source>
</evidence>
<dbReference type="KEGG" id="goe:100900700"/>
<dbReference type="PANTHER" id="PTHR21497:SF24">
    <property type="entry name" value="E3 UBIQUITIN-PROTEIN LIGASE UBR1"/>
    <property type="match status" value="1"/>
</dbReference>